<feature type="domain" description="Cyclin N-terminal" evidence="1">
    <location>
        <begin position="65"/>
        <end position="154"/>
    </location>
</feature>
<name>J4GAQ4_9APHY</name>
<accession>J4GAQ4</accession>
<dbReference type="Proteomes" id="UP000006352">
    <property type="component" value="Unassembled WGS sequence"/>
</dbReference>
<dbReference type="Pfam" id="PF00134">
    <property type="entry name" value="Cyclin_N"/>
    <property type="match status" value="1"/>
</dbReference>
<dbReference type="CDD" id="cd20557">
    <property type="entry name" value="CYCLIN_ScPCL1-like"/>
    <property type="match status" value="1"/>
</dbReference>
<dbReference type="HOGENOM" id="CLU_826492_0_0_1"/>
<dbReference type="GO" id="GO:0019901">
    <property type="term" value="F:protein kinase binding"/>
    <property type="evidence" value="ECO:0007669"/>
    <property type="project" value="InterPro"/>
</dbReference>
<gene>
    <name evidence="2" type="ORF">FIBRA_06139</name>
</gene>
<reference evidence="2 3" key="1">
    <citation type="journal article" date="2012" name="Appl. Environ. Microbiol.">
        <title>Short-read sequencing for genomic analysis of the brown rot fungus Fibroporia radiculosa.</title>
        <authorList>
            <person name="Tang J.D."/>
            <person name="Perkins A.D."/>
            <person name="Sonstegard T.S."/>
            <person name="Schroeder S.G."/>
            <person name="Burgess S.C."/>
            <person name="Diehl S.V."/>
        </authorList>
    </citation>
    <scope>NUCLEOTIDE SEQUENCE [LARGE SCALE GENOMIC DNA]</scope>
    <source>
        <strain evidence="2 3">TFFH 294</strain>
    </source>
</reference>
<evidence type="ECO:0000313" key="3">
    <source>
        <dbReference type="Proteomes" id="UP000006352"/>
    </source>
</evidence>
<dbReference type="GO" id="GO:0000307">
    <property type="term" value="C:cyclin-dependent protein kinase holoenzyme complex"/>
    <property type="evidence" value="ECO:0007669"/>
    <property type="project" value="TreeGrafter"/>
</dbReference>
<dbReference type="PANTHER" id="PTHR15615:SF10">
    <property type="entry name" value="PHO85 CYCLIN-2-RELATED"/>
    <property type="match status" value="1"/>
</dbReference>
<sequence>MSSSSIMVVDELDYYSQDTLLLWMLGSPVNWGFVDYMLDYIVVAVQRSRMRPNHRLKDVFFTNTVKNIVEKSQVEMRMLLVALTYVDRACENITGDGDEWVCEQLFIGALMLADKYTNDQNVNIRAWLSWVSVMRQCDLVRIERNFLKLLNYDLHIQDSDLLRHFKPVYALCIKNEGYSQSFFERQESSKVSSSISELPPSRRAIQRPTAVRAPVAMRIPQRSCGFHGCDGTCPSSQSSPSSPMVATPPDNSLLSLALPGSYRSQRAQTRNLRAFRPYEMADRSRKTTPGWRSAGASDASSFYVKYNPTTIFPPPQGSLPRYNYASSSRRPWALYS</sequence>
<organism evidence="2 3">
    <name type="scientific">Fibroporia radiculosa</name>
    <dbReference type="NCBI Taxonomy" id="599839"/>
    <lineage>
        <taxon>Eukaryota</taxon>
        <taxon>Fungi</taxon>
        <taxon>Dikarya</taxon>
        <taxon>Basidiomycota</taxon>
        <taxon>Agaricomycotina</taxon>
        <taxon>Agaricomycetes</taxon>
        <taxon>Polyporales</taxon>
        <taxon>Fibroporiaceae</taxon>
        <taxon>Fibroporia</taxon>
    </lineage>
</organism>
<dbReference type="InParanoid" id="J4GAQ4"/>
<dbReference type="OrthoDB" id="2789372at2759"/>
<evidence type="ECO:0000259" key="1">
    <source>
        <dbReference type="Pfam" id="PF00134"/>
    </source>
</evidence>
<dbReference type="RefSeq" id="XP_012183266.1">
    <property type="nucleotide sequence ID" value="XM_012327876.1"/>
</dbReference>
<dbReference type="AlphaFoldDB" id="J4GAQ4"/>
<dbReference type="InterPro" id="IPR006671">
    <property type="entry name" value="Cyclin_N"/>
</dbReference>
<dbReference type="Gene3D" id="1.10.472.10">
    <property type="entry name" value="Cyclin-like"/>
    <property type="match status" value="1"/>
</dbReference>
<proteinExistence type="predicted"/>
<dbReference type="PANTHER" id="PTHR15615">
    <property type="match status" value="1"/>
</dbReference>
<dbReference type="InterPro" id="IPR013922">
    <property type="entry name" value="Cyclin_PHO80-like"/>
</dbReference>
<dbReference type="GO" id="GO:0016538">
    <property type="term" value="F:cyclin-dependent protein serine/threonine kinase regulator activity"/>
    <property type="evidence" value="ECO:0007669"/>
    <property type="project" value="TreeGrafter"/>
</dbReference>
<dbReference type="GO" id="GO:0005634">
    <property type="term" value="C:nucleus"/>
    <property type="evidence" value="ECO:0007669"/>
    <property type="project" value="TreeGrafter"/>
</dbReference>
<keyword evidence="3" id="KW-1185">Reference proteome</keyword>
<evidence type="ECO:0000313" key="2">
    <source>
        <dbReference type="EMBL" id="CCM03983.1"/>
    </source>
</evidence>
<dbReference type="InterPro" id="IPR036915">
    <property type="entry name" value="Cyclin-like_sf"/>
</dbReference>
<dbReference type="GeneID" id="24098894"/>
<dbReference type="SUPFAM" id="SSF47954">
    <property type="entry name" value="Cyclin-like"/>
    <property type="match status" value="1"/>
</dbReference>
<protein>
    <recommendedName>
        <fullName evidence="1">Cyclin N-terminal domain-containing protein</fullName>
    </recommendedName>
</protein>
<dbReference type="EMBL" id="HE797137">
    <property type="protein sequence ID" value="CCM03983.1"/>
    <property type="molecule type" value="Genomic_DNA"/>
</dbReference>
<dbReference type="STRING" id="599839.J4GAQ4"/>